<evidence type="ECO:0000256" key="1">
    <source>
        <dbReference type="SAM" id="MobiDB-lite"/>
    </source>
</evidence>
<dbReference type="EMBL" id="FRAN01000001">
    <property type="protein sequence ID" value="SHK09352.1"/>
    <property type="molecule type" value="Genomic_DNA"/>
</dbReference>
<feature type="region of interest" description="Disordered" evidence="1">
    <location>
        <begin position="1"/>
        <end position="29"/>
    </location>
</feature>
<evidence type="ECO:0000256" key="2">
    <source>
        <dbReference type="SAM" id="Phobius"/>
    </source>
</evidence>
<dbReference type="EMBL" id="AEMG01000006">
    <property type="protein sequence ID" value="EFW92903.1"/>
    <property type="molecule type" value="Genomic_DNA"/>
</dbReference>
<evidence type="ECO:0000313" key="6">
    <source>
        <dbReference type="Proteomes" id="UP000003751"/>
    </source>
</evidence>
<accession>E7QSD4</accession>
<keyword evidence="2" id="KW-0812">Transmembrane</keyword>
<dbReference type="AlphaFoldDB" id="E7QSD4"/>
<gene>
    <name evidence="5" type="ORF">SAMN05444342_0550</name>
    <name evidence="4" type="ORF">ZOD2009_08534</name>
</gene>
<dbReference type="RefSeq" id="WP_007978860.1">
    <property type="nucleotide sequence ID" value="NZ_AEMG01000006.1"/>
</dbReference>
<dbReference type="Proteomes" id="UP000003751">
    <property type="component" value="Unassembled WGS sequence"/>
</dbReference>
<organism evidence="4 6">
    <name type="scientific">Haladaptatus paucihalophilus DX253</name>
    <dbReference type="NCBI Taxonomy" id="797209"/>
    <lineage>
        <taxon>Archaea</taxon>
        <taxon>Methanobacteriati</taxon>
        <taxon>Methanobacteriota</taxon>
        <taxon>Stenosarchaea group</taxon>
        <taxon>Halobacteria</taxon>
        <taxon>Halobacteriales</taxon>
        <taxon>Haladaptataceae</taxon>
        <taxon>Haladaptatus</taxon>
    </lineage>
</organism>
<feature type="domain" description="DUF7315" evidence="3">
    <location>
        <begin position="34"/>
        <end position="118"/>
    </location>
</feature>
<feature type="compositionally biased region" description="Acidic residues" evidence="1">
    <location>
        <begin position="1"/>
        <end position="24"/>
    </location>
</feature>
<reference evidence="7" key="2">
    <citation type="submission" date="2016-11" db="EMBL/GenBank/DDBJ databases">
        <authorList>
            <person name="Varghese N."/>
            <person name="Submissions S."/>
        </authorList>
    </citation>
    <scope>NUCLEOTIDE SEQUENCE [LARGE SCALE GENOMIC DNA]</scope>
    <source>
        <strain evidence="7">DX253</strain>
    </source>
</reference>
<keyword evidence="7" id="KW-1185">Reference proteome</keyword>
<feature type="transmembrane region" description="Helical" evidence="2">
    <location>
        <begin position="42"/>
        <end position="63"/>
    </location>
</feature>
<dbReference type="STRING" id="797209.GCA_000376445_00388"/>
<name>E7QSD4_HALPU</name>
<sequence length="123" mass="13246">MSSSRDDDEERSDSVFDDESEGDTADTAGGIRSRDVVVPLRVYKAVTVFSTMFAVFAVVFGFILLDSATDRATAPLPQVDFPLAIFGLFLIAAGAVVYAFSTRFRTEGMGKSKDDSDEPSNNG</sequence>
<dbReference type="InterPro" id="IPR055739">
    <property type="entry name" value="DUF7315"/>
</dbReference>
<dbReference type="Pfam" id="PF23997">
    <property type="entry name" value="DUF7315"/>
    <property type="match status" value="1"/>
</dbReference>
<keyword evidence="2" id="KW-1133">Transmembrane helix</keyword>
<feature type="transmembrane region" description="Helical" evidence="2">
    <location>
        <begin position="83"/>
        <end position="101"/>
    </location>
</feature>
<evidence type="ECO:0000313" key="5">
    <source>
        <dbReference type="EMBL" id="SHK09352.1"/>
    </source>
</evidence>
<dbReference type="Proteomes" id="UP000184203">
    <property type="component" value="Unassembled WGS sequence"/>
</dbReference>
<evidence type="ECO:0000313" key="7">
    <source>
        <dbReference type="Proteomes" id="UP000184203"/>
    </source>
</evidence>
<protein>
    <recommendedName>
        <fullName evidence="3">DUF7315 domain-containing protein</fullName>
    </recommendedName>
</protein>
<dbReference type="GeneID" id="300001151"/>
<keyword evidence="2" id="KW-0472">Membrane</keyword>
<evidence type="ECO:0000313" key="4">
    <source>
        <dbReference type="EMBL" id="EFW92903.1"/>
    </source>
</evidence>
<dbReference type="eggNOG" id="arCOG04593">
    <property type="taxonomic scope" value="Archaea"/>
</dbReference>
<reference evidence="5" key="3">
    <citation type="submission" date="2016-11" db="EMBL/GenBank/DDBJ databases">
        <authorList>
            <person name="Jaros S."/>
            <person name="Januszkiewicz K."/>
            <person name="Wedrychowicz H."/>
        </authorList>
    </citation>
    <scope>NUCLEOTIDE SEQUENCE [LARGE SCALE GENOMIC DNA]</scope>
    <source>
        <strain evidence="5">DX253</strain>
    </source>
</reference>
<dbReference type="PATRIC" id="fig|797209.4.peg.1707"/>
<evidence type="ECO:0000259" key="3">
    <source>
        <dbReference type="Pfam" id="PF23997"/>
    </source>
</evidence>
<reference evidence="4 6" key="1">
    <citation type="journal article" date="2014" name="ISME J.">
        <title>Trehalose/2-sulfotrehalose biosynthesis and glycine-betaine uptake are widely spread mechanisms for osmoadaptation in the Halobacteriales.</title>
        <authorList>
            <person name="Youssef N.H."/>
            <person name="Savage-Ashlock K.N."/>
            <person name="McCully A.L."/>
            <person name="Luedtke B."/>
            <person name="Shaw E.I."/>
            <person name="Hoff W.D."/>
            <person name="Elshahed M.S."/>
        </authorList>
    </citation>
    <scope>NUCLEOTIDE SEQUENCE [LARGE SCALE GENOMIC DNA]</scope>
    <source>
        <strain evidence="4 6">DX253</strain>
    </source>
</reference>
<proteinExistence type="predicted"/>